<feature type="binding site" evidence="13">
    <location>
        <position position="475"/>
    </location>
    <ligand>
        <name>thiamine diphosphate</name>
        <dbReference type="ChEBI" id="CHEBI:58937"/>
    </ligand>
</feature>
<keyword evidence="7 14" id="KW-0460">Magnesium</keyword>
<dbReference type="SUPFAM" id="SSF52518">
    <property type="entry name" value="Thiamin diphosphate-binding fold (THDP-binding)"/>
    <property type="match status" value="2"/>
</dbReference>
<feature type="binding site" evidence="13">
    <location>
        <position position="228"/>
    </location>
    <ligand>
        <name>thiamine diphosphate</name>
        <dbReference type="ChEBI" id="CHEBI:58937"/>
    </ligand>
</feature>
<dbReference type="Gene3D" id="3.40.50.920">
    <property type="match status" value="1"/>
</dbReference>
<dbReference type="InterPro" id="IPR055152">
    <property type="entry name" value="Transketolase-like_C_2"/>
</dbReference>
<dbReference type="EMBL" id="ADVL01000634">
    <property type="protein sequence ID" value="EFH10767.1"/>
    <property type="molecule type" value="Genomic_DNA"/>
</dbReference>
<feature type="domain" description="Transketolase-like pyrimidine-binding" evidence="17">
    <location>
        <begin position="392"/>
        <end position="563"/>
    </location>
</feature>
<evidence type="ECO:0000256" key="3">
    <source>
        <dbReference type="ARBA" id="ARBA00013152"/>
    </source>
</evidence>
<dbReference type="GO" id="GO:0004802">
    <property type="term" value="F:transketolase activity"/>
    <property type="evidence" value="ECO:0007669"/>
    <property type="project" value="UniProtKB-UniRule"/>
</dbReference>
<feature type="site" description="Important for catalytic activity" evidence="15">
    <location>
        <position position="302"/>
    </location>
</feature>
<comment type="caution">
    <text evidence="18">The sequence shown here is derived from an EMBL/GenBank/DDBJ whole genome shotgun (WGS) entry which is preliminary data.</text>
</comment>
<name>D5RPK6_9PROT</name>
<feature type="active site" description="Proton donor" evidence="11">
    <location>
        <position position="449"/>
    </location>
</feature>
<dbReference type="EC" id="2.2.1.1" evidence="3 10"/>
<dbReference type="Gene3D" id="3.40.50.970">
    <property type="match status" value="2"/>
</dbReference>
<evidence type="ECO:0000256" key="4">
    <source>
        <dbReference type="ARBA" id="ARBA00022679"/>
    </source>
</evidence>
<gene>
    <name evidence="18" type="primary">tkt</name>
    <name evidence="18" type="ORF">HMPREF0731_3017</name>
</gene>
<evidence type="ECO:0000256" key="16">
    <source>
        <dbReference type="RuleBase" id="RU004996"/>
    </source>
</evidence>
<evidence type="ECO:0000256" key="15">
    <source>
        <dbReference type="PIRSR" id="PIRSR605478-5"/>
    </source>
</evidence>
<dbReference type="SUPFAM" id="SSF52922">
    <property type="entry name" value="TK C-terminal domain-like"/>
    <property type="match status" value="1"/>
</dbReference>
<feature type="binding site" evidence="14">
    <location>
        <position position="198"/>
    </location>
    <ligand>
        <name>Mg(2+)</name>
        <dbReference type="ChEBI" id="CHEBI:18420"/>
    </ligand>
</feature>
<feature type="binding site" evidence="13">
    <location>
        <position position="302"/>
    </location>
    <ligand>
        <name>thiamine diphosphate</name>
        <dbReference type="ChEBI" id="CHEBI:58937"/>
    </ligand>
</feature>
<sequence>MPRPHVAFIAVPTPERSFALASIAPLPDASANPAIAAQAEILARPMTENRRMADAIRALAIDAVEKAKSGHPGMPMGMADAATVLFTKFLKHDAADPRWADRDRFVLSAGHGSMLLYAWLHLSGHAGMGIEDIKQFRQLHSVAAGHPEFGEHPAIETTTGPLGQGLANAVGMALAERHLAARFGKSLVDHRTWVIAGDGCLMEGISHEAASIAGHFKLSKLTVLWDDNGICIDGDVGLTSSDDVLKRFLSYGWAVKRVDGHDPVAVEKALEAATRSKKPTIIACRTIIGFSAPSKAGTAGSHGSPLGGPEAAAAKEALGWTAAPFEIPEDIKASWEAAGRRCAGTRRSWLKRLANHPQKAEFERAMAGKLPEGWHEAAAAYRAKLAEDKPKIASRVASQRALEVLVPAIPEMIGGSADLTGSNNTNVKGIPVLTPENYAGRYVHWGIREHGMAAAMNGMALHGGTIPYSGTFLVFADYLRPSLRLAALMRQRVIHVLTHDSIGLGEDGPTHQPVETLASLRAIPNLYVFRPADAMETAECWEIAVARADGPAVLALSRQNLPALRAEAGENKSARGGYVLAEASGPRRATLIATGSEVQLAIAARETLEAEGIPTAVVSLPCWELFALQDESYRAAVLGDAPRIGIEAALPFGWDRWLGSDATFIGMAGFGASAPAEDLYRHFGITADAAVAAVKRKLG</sequence>
<feature type="site" description="Important for catalytic activity" evidence="15">
    <location>
        <position position="71"/>
    </location>
</feature>
<dbReference type="NCBIfam" id="TIGR00232">
    <property type="entry name" value="tktlase_bact"/>
    <property type="match status" value="1"/>
</dbReference>
<feature type="binding site" evidence="12">
    <location>
        <position position="395"/>
    </location>
    <ligand>
        <name>substrate</name>
    </ligand>
</feature>
<comment type="cofactor">
    <cofactor evidence="14">
        <name>Mg(2+)</name>
        <dbReference type="ChEBI" id="CHEBI:18420"/>
    </cofactor>
    <text evidence="14">Binds 1 Mg(2+) ion per subunit. Can also utilize other divalent metal cations, such as Ca(2+), Mn(2+) and Co(2+).</text>
</comment>
<dbReference type="HOGENOM" id="CLU_009227_0_0_5"/>
<keyword evidence="8 13" id="KW-0786">Thiamine pyrophosphate</keyword>
<feature type="binding site" evidence="13">
    <location>
        <position position="199"/>
    </location>
    <ligand>
        <name>thiamine diphosphate</name>
        <dbReference type="ChEBI" id="CHEBI:58937"/>
    </ligand>
</feature>
<keyword evidence="6 16" id="KW-0106">Calcium</keyword>
<evidence type="ECO:0000256" key="11">
    <source>
        <dbReference type="PIRSR" id="PIRSR605478-1"/>
    </source>
</evidence>
<dbReference type="PROSITE" id="PS00802">
    <property type="entry name" value="TRANSKETOLASE_2"/>
    <property type="match status" value="1"/>
</dbReference>
<dbReference type="CDD" id="cd02012">
    <property type="entry name" value="TPP_TK"/>
    <property type="match status" value="1"/>
</dbReference>
<dbReference type="InterPro" id="IPR005474">
    <property type="entry name" value="Transketolase_N"/>
</dbReference>
<dbReference type="PANTHER" id="PTHR43522:SF2">
    <property type="entry name" value="TRANSKETOLASE 1-RELATED"/>
    <property type="match status" value="1"/>
</dbReference>
<comment type="cofactor">
    <cofactor evidence="13">
        <name>thiamine diphosphate</name>
        <dbReference type="ChEBI" id="CHEBI:58937"/>
    </cofactor>
    <text evidence="13">Binds 1 thiamine pyrophosphate per subunit. During the reaction, the substrate forms a covalent intermediate with the cofactor.</text>
</comment>
<feature type="binding site" evidence="13">
    <location>
        <begin position="160"/>
        <end position="162"/>
    </location>
    <ligand>
        <name>thiamine diphosphate</name>
        <dbReference type="ChEBI" id="CHEBI:58937"/>
    </ligand>
</feature>
<evidence type="ECO:0000256" key="6">
    <source>
        <dbReference type="ARBA" id="ARBA00022837"/>
    </source>
</evidence>
<evidence type="ECO:0000259" key="17">
    <source>
        <dbReference type="SMART" id="SM00861"/>
    </source>
</evidence>
<comment type="cofactor">
    <cofactor evidence="16">
        <name>Mg(2+)</name>
        <dbReference type="ChEBI" id="CHEBI:18420"/>
    </cofactor>
    <cofactor evidence="16">
        <name>Ca(2+)</name>
        <dbReference type="ChEBI" id="CHEBI:29108"/>
    </cofactor>
    <cofactor evidence="16">
        <name>Mn(2+)</name>
        <dbReference type="ChEBI" id="CHEBI:29035"/>
    </cofactor>
    <cofactor evidence="16">
        <name>Co(2+)</name>
        <dbReference type="ChEBI" id="CHEBI:48828"/>
    </cofactor>
    <text evidence="16">Binds 1 Mg(2+) ion per subunit. Can also utilize other divalent metal cations, such as Ca(2+), Mn(2+) and Co(2+).</text>
</comment>
<evidence type="ECO:0000256" key="9">
    <source>
        <dbReference type="ARBA" id="ARBA00049473"/>
    </source>
</evidence>
<evidence type="ECO:0000256" key="2">
    <source>
        <dbReference type="ARBA" id="ARBA00011738"/>
    </source>
</evidence>
<dbReference type="InterPro" id="IPR033247">
    <property type="entry name" value="Transketolase_fam"/>
</dbReference>
<feature type="binding site" evidence="12">
    <location>
        <position position="302"/>
    </location>
    <ligand>
        <name>substrate</name>
    </ligand>
</feature>
<evidence type="ECO:0000256" key="5">
    <source>
        <dbReference type="ARBA" id="ARBA00022723"/>
    </source>
</evidence>
<keyword evidence="19" id="KW-1185">Reference proteome</keyword>
<evidence type="ECO:0000313" key="18">
    <source>
        <dbReference type="EMBL" id="EFH10767.1"/>
    </source>
</evidence>
<dbReference type="InterPro" id="IPR029061">
    <property type="entry name" value="THDP-binding"/>
</dbReference>
<accession>D5RPK6</accession>
<comment type="catalytic activity">
    <reaction evidence="9 16">
        <text>D-sedoheptulose 7-phosphate + D-glyceraldehyde 3-phosphate = aldehydo-D-ribose 5-phosphate + D-xylulose 5-phosphate</text>
        <dbReference type="Rhea" id="RHEA:10508"/>
        <dbReference type="ChEBI" id="CHEBI:57483"/>
        <dbReference type="ChEBI" id="CHEBI:57737"/>
        <dbReference type="ChEBI" id="CHEBI:58273"/>
        <dbReference type="ChEBI" id="CHEBI:59776"/>
        <dbReference type="EC" id="2.2.1.1"/>
    </reaction>
</comment>
<dbReference type="Proteomes" id="UP000005324">
    <property type="component" value="Unassembled WGS sequence"/>
</dbReference>
<protein>
    <recommendedName>
        <fullName evidence="3 10">Transketolase</fullName>
        <ecNumber evidence="3 10">2.2.1.1</ecNumber>
    </recommendedName>
</protein>
<evidence type="ECO:0000256" key="1">
    <source>
        <dbReference type="ARBA" id="ARBA00007131"/>
    </source>
</evidence>
<evidence type="ECO:0000256" key="14">
    <source>
        <dbReference type="PIRSR" id="PIRSR605478-4"/>
    </source>
</evidence>
<feature type="binding site" evidence="13">
    <location>
        <position position="111"/>
    </location>
    <ligand>
        <name>thiamine diphosphate</name>
        <dbReference type="ChEBI" id="CHEBI:58937"/>
    </ligand>
</feature>
<dbReference type="InterPro" id="IPR009014">
    <property type="entry name" value="Transketo_C/PFOR_II"/>
</dbReference>
<dbReference type="PANTHER" id="PTHR43522">
    <property type="entry name" value="TRANSKETOLASE"/>
    <property type="match status" value="1"/>
</dbReference>
<dbReference type="PROSITE" id="PS00801">
    <property type="entry name" value="TRANSKETOLASE_1"/>
    <property type="match status" value="1"/>
</dbReference>
<feature type="binding site" evidence="12">
    <location>
        <position position="422"/>
    </location>
    <ligand>
        <name>substrate</name>
    </ligand>
</feature>
<dbReference type="GO" id="GO:0005829">
    <property type="term" value="C:cytosol"/>
    <property type="evidence" value="ECO:0007669"/>
    <property type="project" value="TreeGrafter"/>
</dbReference>
<feature type="binding site" evidence="14">
    <location>
        <position position="228"/>
    </location>
    <ligand>
        <name>Mg(2+)</name>
        <dbReference type="ChEBI" id="CHEBI:18420"/>
    </ligand>
</feature>
<dbReference type="Pfam" id="PF00456">
    <property type="entry name" value="Transketolase_N"/>
    <property type="match status" value="1"/>
</dbReference>
<feature type="binding site" evidence="12">
    <location>
        <position position="507"/>
    </location>
    <ligand>
        <name>substrate</name>
    </ligand>
</feature>
<dbReference type="GO" id="GO:0006098">
    <property type="term" value="P:pentose-phosphate shunt"/>
    <property type="evidence" value="ECO:0007669"/>
    <property type="project" value="TreeGrafter"/>
</dbReference>
<reference evidence="18 19" key="1">
    <citation type="submission" date="2010-04" db="EMBL/GenBank/DDBJ databases">
        <authorList>
            <person name="Qin X."/>
            <person name="Bachman B."/>
            <person name="Battles P."/>
            <person name="Bell A."/>
            <person name="Bess C."/>
            <person name="Bickham C."/>
            <person name="Chaboub L."/>
            <person name="Chen D."/>
            <person name="Coyle M."/>
            <person name="Deiros D.R."/>
            <person name="Dinh H."/>
            <person name="Forbes L."/>
            <person name="Fowler G."/>
            <person name="Francisco L."/>
            <person name="Fu Q."/>
            <person name="Gubbala S."/>
            <person name="Hale W."/>
            <person name="Han Y."/>
            <person name="Hemphill L."/>
            <person name="Highlander S.K."/>
            <person name="Hirani K."/>
            <person name="Hogues M."/>
            <person name="Jackson L."/>
            <person name="Jakkamsetti A."/>
            <person name="Javaid M."/>
            <person name="Jiang H."/>
            <person name="Korchina V."/>
            <person name="Kovar C."/>
            <person name="Lara F."/>
            <person name="Lee S."/>
            <person name="Mata R."/>
            <person name="Mathew T."/>
            <person name="Moen C."/>
            <person name="Morales K."/>
            <person name="Munidasa M."/>
            <person name="Nazareth L."/>
            <person name="Ngo R."/>
            <person name="Nguyen L."/>
            <person name="Okwuonu G."/>
            <person name="Ongeri F."/>
            <person name="Patil S."/>
            <person name="Petrosino J."/>
            <person name="Pham C."/>
            <person name="Pham P."/>
            <person name="Pu L.-L."/>
            <person name="Puazo M."/>
            <person name="Raj R."/>
            <person name="Reid J."/>
            <person name="Rouhana J."/>
            <person name="Saada N."/>
            <person name="Shang Y."/>
            <person name="Simmons D."/>
            <person name="Thornton R."/>
            <person name="Warren J."/>
            <person name="Weissenberger G."/>
            <person name="Zhang J."/>
            <person name="Zhang L."/>
            <person name="Zhou C."/>
            <person name="Zhu D."/>
            <person name="Muzny D."/>
            <person name="Worley K."/>
            <person name="Gibbs R."/>
        </authorList>
    </citation>
    <scope>NUCLEOTIDE SEQUENCE [LARGE SCALE GENOMIC DNA]</scope>
    <source>
        <strain evidence="18 19">ATCC 49957</strain>
    </source>
</reference>
<dbReference type="Pfam" id="PF22613">
    <property type="entry name" value="Transketolase_C_1"/>
    <property type="match status" value="1"/>
</dbReference>
<keyword evidence="4 16" id="KW-0808">Transferase</keyword>
<dbReference type="InterPro" id="IPR005478">
    <property type="entry name" value="Transketolase_bac-like"/>
</dbReference>
<dbReference type="InterPro" id="IPR020826">
    <property type="entry name" value="Transketolase_BS"/>
</dbReference>
<dbReference type="InterPro" id="IPR049557">
    <property type="entry name" value="Transketolase_CS"/>
</dbReference>
<feature type="binding site" evidence="12">
    <location>
        <position position="499"/>
    </location>
    <ligand>
        <name>substrate</name>
    </ligand>
</feature>
<evidence type="ECO:0000256" key="13">
    <source>
        <dbReference type="PIRSR" id="PIRSR605478-3"/>
    </source>
</evidence>
<feature type="binding site" evidence="12">
    <location>
        <position position="511"/>
    </location>
    <ligand>
        <name>substrate</name>
    </ligand>
</feature>
<comment type="similarity">
    <text evidence="1 16">Belongs to the transketolase family.</text>
</comment>
<dbReference type="AlphaFoldDB" id="D5RPK6"/>
<evidence type="ECO:0000256" key="8">
    <source>
        <dbReference type="ARBA" id="ARBA00023052"/>
    </source>
</evidence>
<evidence type="ECO:0000256" key="12">
    <source>
        <dbReference type="PIRSR" id="PIRSR605478-2"/>
    </source>
</evidence>
<dbReference type="SMART" id="SM00861">
    <property type="entry name" value="Transket_pyr"/>
    <property type="match status" value="1"/>
</dbReference>
<feature type="binding site" evidence="12">
    <location>
        <position position="71"/>
    </location>
    <ligand>
        <name>substrate</name>
    </ligand>
</feature>
<feature type="binding site" evidence="12">
    <location>
        <position position="558"/>
    </location>
    <ligand>
        <name>substrate</name>
    </ligand>
</feature>
<dbReference type="FunFam" id="3.40.50.970:FF:000003">
    <property type="entry name" value="Transketolase"/>
    <property type="match status" value="1"/>
</dbReference>
<comment type="subunit">
    <text evidence="2 16">Homodimer.</text>
</comment>
<evidence type="ECO:0000256" key="10">
    <source>
        <dbReference type="NCBIfam" id="TIGR00232"/>
    </source>
</evidence>
<proteinExistence type="inferred from homology"/>
<dbReference type="InterPro" id="IPR005475">
    <property type="entry name" value="Transketolase-like_Pyr-bd"/>
</dbReference>
<comment type="function">
    <text evidence="16">Catalyzes the transfer of a two-carbon ketol group from a ketose donor to an aldose acceptor, via a covalent intermediate with the cofactor thiamine pyrophosphate.</text>
</comment>
<dbReference type="GO" id="GO:0046872">
    <property type="term" value="F:metal ion binding"/>
    <property type="evidence" value="ECO:0007669"/>
    <property type="project" value="UniProtKB-KW"/>
</dbReference>
<keyword evidence="5 14" id="KW-0479">Metal-binding</keyword>
<dbReference type="Pfam" id="PF02779">
    <property type="entry name" value="Transket_pyr"/>
    <property type="match status" value="1"/>
</dbReference>
<evidence type="ECO:0000256" key="7">
    <source>
        <dbReference type="ARBA" id="ARBA00022842"/>
    </source>
</evidence>
<evidence type="ECO:0000313" key="19">
    <source>
        <dbReference type="Proteomes" id="UP000005324"/>
    </source>
</evidence>
<organism evidence="18 19">
    <name type="scientific">Pseudoroseomonas cervicalis ATCC 49957</name>
    <dbReference type="NCBI Taxonomy" id="525371"/>
    <lineage>
        <taxon>Bacteria</taxon>
        <taxon>Pseudomonadati</taxon>
        <taxon>Pseudomonadota</taxon>
        <taxon>Alphaproteobacteria</taxon>
        <taxon>Acetobacterales</taxon>
        <taxon>Roseomonadaceae</taxon>
        <taxon>Roseomonas</taxon>
    </lineage>
</organism>
<dbReference type="FunFam" id="3.40.50.970:FF:000004">
    <property type="entry name" value="Transketolase"/>
    <property type="match status" value="1"/>
</dbReference>
<feature type="binding site" evidence="14">
    <location>
        <position position="230"/>
    </location>
    <ligand>
        <name>Mg(2+)</name>
        <dbReference type="ChEBI" id="CHEBI:18420"/>
    </ligand>
</feature>
<dbReference type="CDD" id="cd07033">
    <property type="entry name" value="TPP_PYR_DXS_TK_like"/>
    <property type="match status" value="1"/>
</dbReference>